<comment type="caution">
    <text evidence="3">The sequence shown here is derived from an EMBL/GenBank/DDBJ whole genome shotgun (WGS) entry which is preliminary data.</text>
</comment>
<feature type="compositionally biased region" description="Basic and acidic residues" evidence="1">
    <location>
        <begin position="148"/>
        <end position="158"/>
    </location>
</feature>
<dbReference type="Proteomes" id="UP001569904">
    <property type="component" value="Unassembled WGS sequence"/>
</dbReference>
<protein>
    <submittedName>
        <fullName evidence="3">ParB/RepB/Spo0J family partition protein</fullName>
    </submittedName>
</protein>
<evidence type="ECO:0000313" key="4">
    <source>
        <dbReference type="Proteomes" id="UP001569904"/>
    </source>
</evidence>
<gene>
    <name evidence="3" type="ORF">SM436_15330</name>
</gene>
<keyword evidence="4" id="KW-1185">Reference proteome</keyword>
<accession>A0ABV4QYS2</accession>
<name>A0ABV4QYS2_9ACTN</name>
<organism evidence="3 4">
    <name type="scientific">Actinomadura chokoriensis</name>
    <dbReference type="NCBI Taxonomy" id="454156"/>
    <lineage>
        <taxon>Bacteria</taxon>
        <taxon>Bacillati</taxon>
        <taxon>Actinomycetota</taxon>
        <taxon>Actinomycetes</taxon>
        <taxon>Streptosporangiales</taxon>
        <taxon>Thermomonosporaceae</taxon>
        <taxon>Actinomadura</taxon>
    </lineage>
</organism>
<dbReference type="InterPro" id="IPR036086">
    <property type="entry name" value="ParB/Sulfiredoxin_sf"/>
</dbReference>
<dbReference type="SUPFAM" id="SSF110849">
    <property type="entry name" value="ParB/Sulfiredoxin"/>
    <property type="match status" value="1"/>
</dbReference>
<dbReference type="InterPro" id="IPR003115">
    <property type="entry name" value="ParB_N"/>
</dbReference>
<dbReference type="SMART" id="SM00470">
    <property type="entry name" value="ParB"/>
    <property type="match status" value="1"/>
</dbReference>
<proteinExistence type="predicted"/>
<feature type="domain" description="ParB-like N-terminal" evidence="2">
    <location>
        <begin position="12"/>
        <end position="96"/>
    </location>
</feature>
<evidence type="ECO:0000313" key="3">
    <source>
        <dbReference type="EMBL" id="MFA1555060.1"/>
    </source>
</evidence>
<sequence length="323" mass="35825">MSEREENGVPSKFLEIDKLLPANSPRTSGENENHVRLLAEAGTDVPPILVHRQTMRVIDGMHRLHAARMRGDDVIAAEFFDGSEEAAFVRAVEANITHGLPLSLEDRRAAAARIIGMFPDMADRSIARSAGLAPGTVSRIRQQMTEGRTPDETRLGRDGRRRPVNGADARKRAADAIMADPTAPLRRIAEIAGVSIGTAHSVRKGLWRRNDVDRPSPDGNATANFRPQARTGHRSHSPERQDSQSRLLVMQKDPALKFSELGKELLRWLHVQSVAEAKISRMTEVIPSHLLPIVADMALHSAETWNDFAEALKERWRHQSDGL</sequence>
<reference evidence="3 4" key="1">
    <citation type="submission" date="2023-11" db="EMBL/GenBank/DDBJ databases">
        <title>Actinomadura monticuli sp. nov., isolated from volcanic ash.</title>
        <authorList>
            <person name="Lee S.D."/>
            <person name="Yang H."/>
            <person name="Kim I.S."/>
        </authorList>
    </citation>
    <scope>NUCLEOTIDE SEQUENCE [LARGE SCALE GENOMIC DNA]</scope>
    <source>
        <strain evidence="3 4">DSM 45346</strain>
    </source>
</reference>
<evidence type="ECO:0000256" key="1">
    <source>
        <dbReference type="SAM" id="MobiDB-lite"/>
    </source>
</evidence>
<feature type="region of interest" description="Disordered" evidence="1">
    <location>
        <begin position="142"/>
        <end position="172"/>
    </location>
</feature>
<dbReference type="EMBL" id="JAXCEH010000008">
    <property type="protein sequence ID" value="MFA1555060.1"/>
    <property type="molecule type" value="Genomic_DNA"/>
</dbReference>
<evidence type="ECO:0000259" key="2">
    <source>
        <dbReference type="SMART" id="SM00470"/>
    </source>
</evidence>
<feature type="region of interest" description="Disordered" evidence="1">
    <location>
        <begin position="207"/>
        <end position="245"/>
    </location>
</feature>
<dbReference type="RefSeq" id="WP_371941746.1">
    <property type="nucleotide sequence ID" value="NZ_JAXCEH010000008.1"/>
</dbReference>